<keyword evidence="3 11" id="KW-0812">Transmembrane</keyword>
<evidence type="ECO:0000256" key="3">
    <source>
        <dbReference type="ARBA" id="ARBA00022692"/>
    </source>
</evidence>
<dbReference type="InterPro" id="IPR006202">
    <property type="entry name" value="Neur_chan_lig-bd"/>
</dbReference>
<keyword evidence="10 11" id="KW-0407">Ion channel</keyword>
<evidence type="ECO:0000256" key="7">
    <source>
        <dbReference type="ARBA" id="ARBA00023136"/>
    </source>
</evidence>
<dbReference type="Gene3D" id="2.70.170.10">
    <property type="entry name" value="Neurotransmitter-gated ion-channel ligand-binding domain"/>
    <property type="match status" value="1"/>
</dbReference>
<dbReference type="CDD" id="cd19051">
    <property type="entry name" value="LGIC_TM_cation"/>
    <property type="match status" value="1"/>
</dbReference>
<dbReference type="WBParaSite" id="ACRNAN_scaffold93.g18893.t1">
    <property type="protein sequence ID" value="ACRNAN_scaffold93.g18893.t1"/>
    <property type="gene ID" value="ACRNAN_scaffold93.g18893"/>
</dbReference>
<evidence type="ECO:0000313" key="14">
    <source>
        <dbReference type="Proteomes" id="UP000887540"/>
    </source>
</evidence>
<keyword evidence="9" id="KW-1071">Ligand-gated ion channel</keyword>
<evidence type="ECO:0000256" key="8">
    <source>
        <dbReference type="ARBA" id="ARBA00023180"/>
    </source>
</evidence>
<evidence type="ECO:0000256" key="2">
    <source>
        <dbReference type="ARBA" id="ARBA00009237"/>
    </source>
</evidence>
<evidence type="ECO:0000259" key="13">
    <source>
        <dbReference type="Pfam" id="PF02932"/>
    </source>
</evidence>
<organism evidence="14 15">
    <name type="scientific">Acrobeloides nanus</name>
    <dbReference type="NCBI Taxonomy" id="290746"/>
    <lineage>
        <taxon>Eukaryota</taxon>
        <taxon>Metazoa</taxon>
        <taxon>Ecdysozoa</taxon>
        <taxon>Nematoda</taxon>
        <taxon>Chromadorea</taxon>
        <taxon>Rhabditida</taxon>
        <taxon>Tylenchina</taxon>
        <taxon>Cephalobomorpha</taxon>
        <taxon>Cephaloboidea</taxon>
        <taxon>Cephalobidae</taxon>
        <taxon>Acrobeloides</taxon>
    </lineage>
</organism>
<evidence type="ECO:0000259" key="12">
    <source>
        <dbReference type="Pfam" id="PF02931"/>
    </source>
</evidence>
<dbReference type="InterPro" id="IPR036734">
    <property type="entry name" value="Neur_chan_lig-bd_sf"/>
</dbReference>
<evidence type="ECO:0000256" key="9">
    <source>
        <dbReference type="ARBA" id="ARBA00023286"/>
    </source>
</evidence>
<feature type="domain" description="Neurotransmitter-gated ion-channel transmembrane" evidence="13">
    <location>
        <begin position="221"/>
        <end position="293"/>
    </location>
</feature>
<dbReference type="AlphaFoldDB" id="A0A914ELN4"/>
<evidence type="ECO:0000256" key="4">
    <source>
        <dbReference type="ARBA" id="ARBA00022729"/>
    </source>
</evidence>
<comment type="subcellular location">
    <subcellularLocation>
        <location evidence="1">Cell membrane</location>
        <topology evidence="1">Multi-pass membrane protein</topology>
    </subcellularLocation>
</comment>
<proteinExistence type="inferred from homology"/>
<dbReference type="Gene3D" id="1.20.58.390">
    <property type="entry name" value="Neurotransmitter-gated ion-channel transmembrane domain"/>
    <property type="match status" value="1"/>
</dbReference>
<evidence type="ECO:0000256" key="6">
    <source>
        <dbReference type="ARBA" id="ARBA00023065"/>
    </source>
</evidence>
<dbReference type="GO" id="GO:0005230">
    <property type="term" value="F:extracellular ligand-gated monoatomic ion channel activity"/>
    <property type="evidence" value="ECO:0007669"/>
    <property type="project" value="InterPro"/>
</dbReference>
<reference evidence="15" key="1">
    <citation type="submission" date="2022-11" db="UniProtKB">
        <authorList>
            <consortium name="WormBaseParasite"/>
        </authorList>
    </citation>
    <scope>IDENTIFICATION</scope>
</reference>
<keyword evidence="6 11" id="KW-0406">Ion transport</keyword>
<dbReference type="GO" id="GO:0004888">
    <property type="term" value="F:transmembrane signaling receptor activity"/>
    <property type="evidence" value="ECO:0007669"/>
    <property type="project" value="InterPro"/>
</dbReference>
<feature type="transmembrane region" description="Helical" evidence="11">
    <location>
        <begin position="280"/>
        <end position="298"/>
    </location>
</feature>
<dbReference type="PROSITE" id="PS00236">
    <property type="entry name" value="NEUROTR_ION_CHANNEL"/>
    <property type="match status" value="1"/>
</dbReference>
<feature type="transmembrane region" description="Helical" evidence="11">
    <location>
        <begin position="215"/>
        <end position="238"/>
    </location>
</feature>
<keyword evidence="7 11" id="KW-0472">Membrane</keyword>
<dbReference type="Pfam" id="PF02931">
    <property type="entry name" value="Neur_chan_LBD"/>
    <property type="match status" value="1"/>
</dbReference>
<evidence type="ECO:0000313" key="15">
    <source>
        <dbReference type="WBParaSite" id="ACRNAN_scaffold93.g18893.t1"/>
    </source>
</evidence>
<keyword evidence="14" id="KW-1185">Reference proteome</keyword>
<dbReference type="FunFam" id="2.70.170.10:FF:000031">
    <property type="entry name" value="AcetylCholine Receptor"/>
    <property type="match status" value="1"/>
</dbReference>
<dbReference type="Proteomes" id="UP000887540">
    <property type="component" value="Unplaced"/>
</dbReference>
<keyword evidence="8" id="KW-0325">Glycoprotein</keyword>
<evidence type="ECO:0000256" key="11">
    <source>
        <dbReference type="RuleBase" id="RU000687"/>
    </source>
</evidence>
<dbReference type="SUPFAM" id="SSF90112">
    <property type="entry name" value="Neurotransmitter-gated ion-channel transmembrane pore"/>
    <property type="match status" value="1"/>
</dbReference>
<comment type="similarity">
    <text evidence="2">Belongs to the ligand-gated ion channel (TC 1.A.9) family. Acetylcholine receptor (TC 1.A.9.1) subfamily.</text>
</comment>
<feature type="domain" description="Neurotransmitter-gated ion-channel ligand-binding" evidence="12">
    <location>
        <begin position="2"/>
        <end position="214"/>
    </location>
</feature>
<dbReference type="InterPro" id="IPR006029">
    <property type="entry name" value="Neurotrans-gated_channel_TM"/>
</dbReference>
<keyword evidence="11" id="KW-0813">Transport</keyword>
<name>A0A914ELN4_9BILA</name>
<dbReference type="InterPro" id="IPR038050">
    <property type="entry name" value="Neuro_actylchol_rec"/>
</dbReference>
<keyword evidence="4" id="KW-0732">Signal</keyword>
<dbReference type="GO" id="GO:0005886">
    <property type="term" value="C:plasma membrane"/>
    <property type="evidence" value="ECO:0007669"/>
    <property type="project" value="UniProtKB-SubCell"/>
</dbReference>
<dbReference type="PRINTS" id="PR00252">
    <property type="entry name" value="NRIONCHANNEL"/>
</dbReference>
<feature type="transmembrane region" description="Helical" evidence="11">
    <location>
        <begin position="250"/>
        <end position="268"/>
    </location>
</feature>
<dbReference type="InterPro" id="IPR036719">
    <property type="entry name" value="Neuro-gated_channel_TM_sf"/>
</dbReference>
<sequence length="411" mass="47555">MLTQDILNPMRYDPRVRPSRNVSVPLKIHVTMSLYQIIQVNEPMQNIKMNVWMIQKWTDELLDWNPKDYGMINTTILLHSAVWLPDTYVYNSVVMNAAEMERYMNIRADSLYWEGKKGANISFLYPAIYTINCKFNIAFFPYDQQNCTITMSSWTSDSSSLDYYADEDVNLQSYIPNEEWSVISFKIYRHEYLYACCPKPWVILEASLILRRKPLYYVLNLLIPTSIITIVAILGFFTPASTGDDRTEKFNLGITTLLAMSILLLMVSDQMPTTSEFVPLIAWYYLTIIIIIALGTLLTSRVASILRVPIPSQLQLLWDELEDDPMKIHNKKNYELKKVIKEEPTHASTEMLNGSLKNIGVLSSKQRRQCCMEWAFLATILDRICLIIFITIVLIVTCGMIFTGLIVQNFY</sequence>
<protein>
    <submittedName>
        <fullName evidence="15">Uncharacterized protein</fullName>
    </submittedName>
</protein>
<dbReference type="SUPFAM" id="SSF63712">
    <property type="entry name" value="Nicotinic receptor ligand binding domain-like"/>
    <property type="match status" value="1"/>
</dbReference>
<dbReference type="InterPro" id="IPR018000">
    <property type="entry name" value="Neurotransmitter_ion_chnl_CS"/>
</dbReference>
<feature type="transmembrane region" description="Helical" evidence="11">
    <location>
        <begin position="374"/>
        <end position="407"/>
    </location>
</feature>
<accession>A0A914ELN4</accession>
<dbReference type="PANTHER" id="PTHR18945">
    <property type="entry name" value="NEUROTRANSMITTER GATED ION CHANNEL"/>
    <property type="match status" value="1"/>
</dbReference>
<dbReference type="Pfam" id="PF02932">
    <property type="entry name" value="Neur_chan_memb"/>
    <property type="match status" value="1"/>
</dbReference>
<evidence type="ECO:0000256" key="1">
    <source>
        <dbReference type="ARBA" id="ARBA00004651"/>
    </source>
</evidence>
<dbReference type="InterPro" id="IPR006201">
    <property type="entry name" value="Neur_channel"/>
</dbReference>
<evidence type="ECO:0000256" key="5">
    <source>
        <dbReference type="ARBA" id="ARBA00022989"/>
    </source>
</evidence>
<evidence type="ECO:0000256" key="10">
    <source>
        <dbReference type="ARBA" id="ARBA00023303"/>
    </source>
</evidence>
<keyword evidence="5 11" id="KW-1133">Transmembrane helix</keyword>